<keyword evidence="3" id="KW-1185">Reference proteome</keyword>
<name>A0A517QWJ9_9PLAN</name>
<accession>A0A517QWJ9</accession>
<feature type="region of interest" description="Disordered" evidence="1">
    <location>
        <begin position="53"/>
        <end position="72"/>
    </location>
</feature>
<sequence length="189" mass="21254">MPSVGRPQRIPDEMSELMQASRLFFLSASLLWGTFASAPVLAGPVPYGLPAPVRPQKPHPLDNPNVETAAPSKPARPLRFFLIAEDGERVMQMEAEFLPEGVRGRMVAEDQRLNAQLQQQAAASPRNSDGEMLYAEEAPAPPVQRRSTLRPVDGYWDERPVYCRHGRLLGYEKVWMEFCPKCGKYHPQN</sequence>
<evidence type="ECO:0000256" key="1">
    <source>
        <dbReference type="SAM" id="MobiDB-lite"/>
    </source>
</evidence>
<evidence type="ECO:0000313" key="3">
    <source>
        <dbReference type="Proteomes" id="UP000317318"/>
    </source>
</evidence>
<dbReference type="KEGG" id="svp:Pan189_03660"/>
<dbReference type="Proteomes" id="UP000317318">
    <property type="component" value="Chromosome"/>
</dbReference>
<organism evidence="2 3">
    <name type="scientific">Stratiformator vulcanicus</name>
    <dbReference type="NCBI Taxonomy" id="2527980"/>
    <lineage>
        <taxon>Bacteria</taxon>
        <taxon>Pseudomonadati</taxon>
        <taxon>Planctomycetota</taxon>
        <taxon>Planctomycetia</taxon>
        <taxon>Planctomycetales</taxon>
        <taxon>Planctomycetaceae</taxon>
        <taxon>Stratiformator</taxon>
    </lineage>
</organism>
<reference evidence="2 3" key="1">
    <citation type="submission" date="2019-02" db="EMBL/GenBank/DDBJ databases">
        <title>Deep-cultivation of Planctomycetes and their phenomic and genomic characterization uncovers novel biology.</title>
        <authorList>
            <person name="Wiegand S."/>
            <person name="Jogler M."/>
            <person name="Boedeker C."/>
            <person name="Pinto D."/>
            <person name="Vollmers J."/>
            <person name="Rivas-Marin E."/>
            <person name="Kohn T."/>
            <person name="Peeters S.H."/>
            <person name="Heuer A."/>
            <person name="Rast P."/>
            <person name="Oberbeckmann S."/>
            <person name="Bunk B."/>
            <person name="Jeske O."/>
            <person name="Meyerdierks A."/>
            <person name="Storesund J.E."/>
            <person name="Kallscheuer N."/>
            <person name="Luecker S."/>
            <person name="Lage O.M."/>
            <person name="Pohl T."/>
            <person name="Merkel B.J."/>
            <person name="Hornburger P."/>
            <person name="Mueller R.-W."/>
            <person name="Bruemmer F."/>
            <person name="Labrenz M."/>
            <person name="Spormann A.M."/>
            <person name="Op den Camp H."/>
            <person name="Overmann J."/>
            <person name="Amann R."/>
            <person name="Jetten M.S.M."/>
            <person name="Mascher T."/>
            <person name="Medema M.H."/>
            <person name="Devos D.P."/>
            <person name="Kaster A.-K."/>
            <person name="Ovreas L."/>
            <person name="Rohde M."/>
            <person name="Galperin M.Y."/>
            <person name="Jogler C."/>
        </authorList>
    </citation>
    <scope>NUCLEOTIDE SEQUENCE [LARGE SCALE GENOMIC DNA]</scope>
    <source>
        <strain evidence="2 3">Pan189</strain>
    </source>
</reference>
<dbReference type="EMBL" id="CP036268">
    <property type="protein sequence ID" value="QDT36011.1"/>
    <property type="molecule type" value="Genomic_DNA"/>
</dbReference>
<protein>
    <submittedName>
        <fullName evidence="2">Uncharacterized protein</fullName>
    </submittedName>
</protein>
<dbReference type="AlphaFoldDB" id="A0A517QWJ9"/>
<gene>
    <name evidence="2" type="ORF">Pan189_03660</name>
</gene>
<proteinExistence type="predicted"/>
<evidence type="ECO:0000313" key="2">
    <source>
        <dbReference type="EMBL" id="QDT36011.1"/>
    </source>
</evidence>